<gene>
    <name evidence="1" type="ORF">D9619_006016</name>
</gene>
<dbReference type="Proteomes" id="UP000567179">
    <property type="component" value="Unassembled WGS sequence"/>
</dbReference>
<comment type="caution">
    <text evidence="1">The sequence shown here is derived from an EMBL/GenBank/DDBJ whole genome shotgun (WGS) entry which is preliminary data.</text>
</comment>
<evidence type="ECO:0000313" key="1">
    <source>
        <dbReference type="EMBL" id="KAF5331053.1"/>
    </source>
</evidence>
<reference evidence="1 2" key="1">
    <citation type="journal article" date="2020" name="ISME J.">
        <title>Uncovering the hidden diversity of litter-decomposition mechanisms in mushroom-forming fungi.</title>
        <authorList>
            <person name="Floudas D."/>
            <person name="Bentzer J."/>
            <person name="Ahren D."/>
            <person name="Johansson T."/>
            <person name="Persson P."/>
            <person name="Tunlid A."/>
        </authorList>
    </citation>
    <scope>NUCLEOTIDE SEQUENCE [LARGE SCALE GENOMIC DNA]</scope>
    <source>
        <strain evidence="1 2">CBS 101986</strain>
    </source>
</reference>
<evidence type="ECO:0000313" key="2">
    <source>
        <dbReference type="Proteomes" id="UP000567179"/>
    </source>
</evidence>
<name>A0A8H5BXC1_9AGAR</name>
<proteinExistence type="predicted"/>
<keyword evidence="2" id="KW-1185">Reference proteome</keyword>
<organism evidence="1 2">
    <name type="scientific">Psilocybe cf. subviscida</name>
    <dbReference type="NCBI Taxonomy" id="2480587"/>
    <lineage>
        <taxon>Eukaryota</taxon>
        <taxon>Fungi</taxon>
        <taxon>Dikarya</taxon>
        <taxon>Basidiomycota</taxon>
        <taxon>Agaricomycotina</taxon>
        <taxon>Agaricomycetes</taxon>
        <taxon>Agaricomycetidae</taxon>
        <taxon>Agaricales</taxon>
        <taxon>Agaricineae</taxon>
        <taxon>Strophariaceae</taxon>
        <taxon>Psilocybe</taxon>
    </lineage>
</organism>
<accession>A0A8H5BXC1</accession>
<sequence length="285" mass="32430">MRLQILKDPFVVDLSTGCLQVHIVDDAYTTVARMRVRNTFRETYNPKQPLLSGCATVQFEEYPGLPSGDNPCGPLVAMRILEMLTPVKRLSNDDRVQLPQEGKLLYWRTSRVDMLHGDSIQAATTKKMDRLDRADKSVDSRPHTINLDRRSRQASVKLRAMSSNRAQKKYNGNATYAAPVPVHCKRHLTTHLTCTWRISVSGFYCTSDAWSPPSSMLYFLRASFLNADNSSTSCSVFIARLRWLSSLRLQFTTTGIRHSSSVPKTKNSSYLWVEEYLVQQLDFIT</sequence>
<protein>
    <submittedName>
        <fullName evidence="1">Uncharacterized protein</fullName>
    </submittedName>
</protein>
<dbReference type="EMBL" id="JAACJJ010000001">
    <property type="protein sequence ID" value="KAF5331053.1"/>
    <property type="molecule type" value="Genomic_DNA"/>
</dbReference>
<dbReference type="AlphaFoldDB" id="A0A8H5BXC1"/>